<dbReference type="OrthoDB" id="244158at2759"/>
<gene>
    <name evidence="1" type="ORF">AYI69_g10203</name>
</gene>
<evidence type="ECO:0000313" key="1">
    <source>
        <dbReference type="EMBL" id="OMJ10543.1"/>
    </source>
</evidence>
<comment type="caution">
    <text evidence="1">The sequence shown here is derived from an EMBL/GenBank/DDBJ whole genome shotgun (WGS) entry which is preliminary data.</text>
</comment>
<dbReference type="Proteomes" id="UP000187429">
    <property type="component" value="Unassembled WGS sequence"/>
</dbReference>
<name>A0A1R1X7E3_9FUNG</name>
<protein>
    <submittedName>
        <fullName evidence="1">Exportin-7</fullName>
    </submittedName>
</protein>
<accession>A0A1R1X7E3</accession>
<organism evidence="1 2">
    <name type="scientific">Smittium culicis</name>
    <dbReference type="NCBI Taxonomy" id="133412"/>
    <lineage>
        <taxon>Eukaryota</taxon>
        <taxon>Fungi</taxon>
        <taxon>Fungi incertae sedis</taxon>
        <taxon>Zoopagomycota</taxon>
        <taxon>Kickxellomycotina</taxon>
        <taxon>Harpellomycetes</taxon>
        <taxon>Harpellales</taxon>
        <taxon>Legeriomycetaceae</taxon>
        <taxon>Smittium</taxon>
    </lineage>
</organism>
<evidence type="ECO:0000313" key="2">
    <source>
        <dbReference type="Proteomes" id="UP000187429"/>
    </source>
</evidence>
<dbReference type="EMBL" id="LSSM01006554">
    <property type="protein sequence ID" value="OMJ10543.1"/>
    <property type="molecule type" value="Genomic_DNA"/>
</dbReference>
<reference evidence="2" key="1">
    <citation type="submission" date="2017-01" db="EMBL/GenBank/DDBJ databases">
        <authorList>
            <person name="Wang Y."/>
            <person name="White M."/>
            <person name="Kvist S."/>
            <person name="Moncalvo J.-M."/>
        </authorList>
    </citation>
    <scope>NUCLEOTIDE SEQUENCE [LARGE SCALE GENOMIC DNA]</scope>
    <source>
        <strain evidence="2">ID-206-W2</strain>
    </source>
</reference>
<keyword evidence="2" id="KW-1185">Reference proteome</keyword>
<proteinExistence type="predicted"/>
<sequence>MNPQSQKVSSVIPIQLCNNDQNRTSVSNLLASRSDIAQDLLFNIYDMILLENRSEDWSLSRALFSLSVLQKENLFERSNYIVKCQPAELQEQVFKLISPILSSAEFTLTLENRDKFTDSITQYKREVISNNIILAVPTNQN</sequence>
<dbReference type="AlphaFoldDB" id="A0A1R1X7E3"/>